<evidence type="ECO:0000313" key="3">
    <source>
        <dbReference type="Proteomes" id="UP000009226"/>
    </source>
</evidence>
<name>F6B8W8_DESCC</name>
<dbReference type="EMBL" id="CP002736">
    <property type="protein sequence ID" value="AEF93619.1"/>
    <property type="molecule type" value="Genomic_DNA"/>
</dbReference>
<dbReference type="STRING" id="868595.Desca_0734"/>
<dbReference type="Gene3D" id="3.90.320.10">
    <property type="match status" value="1"/>
</dbReference>
<dbReference type="InterPro" id="IPR009260">
    <property type="entry name" value="CRISPR-ass_Csa1"/>
</dbReference>
<dbReference type="InterPro" id="IPR011604">
    <property type="entry name" value="PDDEXK-like_dom_sf"/>
</dbReference>
<sequence>MYFLSDEEKKHLLKNYLPRSRQADTAEELRGWNWHQPPLLPPYETKLGAYEIAGAYCPSNRDLYLRRVQKIKSLPSLAMIRGYFLHDVLVKELSRAKKIIYHRGVPGYKEIFNDLEQGQDYKLPDQFQVNKKDKLYLEKEADIIAKFERQRLAAKIHDVLVKQPYIGEDSLVNLAVPVVLEQKLDGSFLGMSSHLSVDAYTFSEPMVMDLKFGEKRKFHRLQTTAYALAMEAVYEFPVNLGCIVYAKIKDDRLIIEKDIHIIDDELRQWFIEERDEKLRMIEEEIDPGVKECPDSCHIRQLCY</sequence>
<dbReference type="HOGENOM" id="CLU_905009_0_0_9"/>
<accession>F6B8W8</accession>
<evidence type="ECO:0000313" key="2">
    <source>
        <dbReference type="EMBL" id="AEF93619.1"/>
    </source>
</evidence>
<organism evidence="2 3">
    <name type="scientific">Desulfotomaculum nigrificans (strain DSM 14880 / VKM B-2319 / CO-1-SRB)</name>
    <name type="common">Desulfotomaculum carboxydivorans</name>
    <dbReference type="NCBI Taxonomy" id="868595"/>
    <lineage>
        <taxon>Bacteria</taxon>
        <taxon>Bacillati</taxon>
        <taxon>Bacillota</taxon>
        <taxon>Clostridia</taxon>
        <taxon>Eubacteriales</taxon>
        <taxon>Desulfotomaculaceae</taxon>
        <taxon>Desulfotomaculum</taxon>
    </lineage>
</organism>
<dbReference type="RefSeq" id="WP_013809815.1">
    <property type="nucleotide sequence ID" value="NC_015565.1"/>
</dbReference>
<dbReference type="eggNOG" id="COG4343">
    <property type="taxonomic scope" value="Bacteria"/>
</dbReference>
<dbReference type="NCBIfam" id="TIGR01896">
    <property type="entry name" value="cas_AF1879"/>
    <property type="match status" value="1"/>
</dbReference>
<reference evidence="2 3" key="1">
    <citation type="submission" date="2011-05" db="EMBL/GenBank/DDBJ databases">
        <title>Complete sequence of Desulfotomaculum carboxydivorans CO-1-SRB.</title>
        <authorList>
            <consortium name="US DOE Joint Genome Institute"/>
            <person name="Lucas S."/>
            <person name="Han J."/>
            <person name="Lapidus A."/>
            <person name="Cheng J.-F."/>
            <person name="Goodwin L."/>
            <person name="Pitluck S."/>
            <person name="Peters L."/>
            <person name="Mikhailova N."/>
            <person name="Lu M."/>
            <person name="Han C."/>
            <person name="Tapia R."/>
            <person name="Land M."/>
            <person name="Hauser L."/>
            <person name="Kyrpides N."/>
            <person name="Ivanova N."/>
            <person name="Pagani I."/>
            <person name="Stams A."/>
            <person name="Plugge C."/>
            <person name="Muyzer G."/>
            <person name="Kuever J."/>
            <person name="Parshina S."/>
            <person name="Ivanova A."/>
            <person name="Nazina T."/>
            <person name="Woyke T."/>
        </authorList>
    </citation>
    <scope>NUCLEOTIDE SEQUENCE [LARGE SCALE GENOMIC DNA]</scope>
    <source>
        <strain evidence="3">DSM 14880 / VKM B-2319 / CO-1-SRB</strain>
    </source>
</reference>
<dbReference type="GO" id="GO:0016787">
    <property type="term" value="F:hydrolase activity"/>
    <property type="evidence" value="ECO:0007669"/>
    <property type="project" value="UniProtKB-KW"/>
</dbReference>
<gene>
    <name evidence="2" type="ordered locus">Desca_0734</name>
</gene>
<keyword evidence="1" id="KW-0378">Hydrolase</keyword>
<keyword evidence="3" id="KW-1185">Reference proteome</keyword>
<proteinExistence type="predicted"/>
<dbReference type="AlphaFoldDB" id="F6B8W8"/>
<dbReference type="KEGG" id="dca:Desca_0734"/>
<protein>
    <submittedName>
        <fullName evidence="2">CRISPR-associated protein, Csa1 family</fullName>
    </submittedName>
</protein>
<dbReference type="Proteomes" id="UP000009226">
    <property type="component" value="Chromosome"/>
</dbReference>
<evidence type="ECO:0000256" key="1">
    <source>
        <dbReference type="ARBA" id="ARBA00022801"/>
    </source>
</evidence>
<dbReference type="Pfam" id="PF06023">
    <property type="entry name" value="Csa1"/>
    <property type="match status" value="1"/>
</dbReference>